<name>A0A2J6RIX1_HYAVF</name>
<gene>
    <name evidence="3" type="ORF">L207DRAFT_585338</name>
</gene>
<feature type="region of interest" description="Disordered" evidence="1">
    <location>
        <begin position="318"/>
        <end position="347"/>
    </location>
</feature>
<evidence type="ECO:0000256" key="1">
    <source>
        <dbReference type="SAM" id="MobiDB-lite"/>
    </source>
</evidence>
<reference evidence="3 4" key="1">
    <citation type="submission" date="2016-04" db="EMBL/GenBank/DDBJ databases">
        <title>A degradative enzymes factory behind the ericoid mycorrhizal symbiosis.</title>
        <authorList>
            <consortium name="DOE Joint Genome Institute"/>
            <person name="Martino E."/>
            <person name="Morin E."/>
            <person name="Grelet G."/>
            <person name="Kuo A."/>
            <person name="Kohler A."/>
            <person name="Daghino S."/>
            <person name="Barry K."/>
            <person name="Choi C."/>
            <person name="Cichocki N."/>
            <person name="Clum A."/>
            <person name="Copeland A."/>
            <person name="Hainaut M."/>
            <person name="Haridas S."/>
            <person name="Labutti K."/>
            <person name="Lindquist E."/>
            <person name="Lipzen A."/>
            <person name="Khouja H.-R."/>
            <person name="Murat C."/>
            <person name="Ohm R."/>
            <person name="Olson A."/>
            <person name="Spatafora J."/>
            <person name="Veneault-Fourrey C."/>
            <person name="Henrissat B."/>
            <person name="Grigoriev I."/>
            <person name="Martin F."/>
            <person name="Perotto S."/>
        </authorList>
    </citation>
    <scope>NUCLEOTIDE SEQUENCE [LARGE SCALE GENOMIC DNA]</scope>
    <source>
        <strain evidence="3 4">F</strain>
    </source>
</reference>
<dbReference type="AlphaFoldDB" id="A0A2J6RIX1"/>
<dbReference type="EMBL" id="KZ613948">
    <property type="protein sequence ID" value="PMD38440.1"/>
    <property type="molecule type" value="Genomic_DNA"/>
</dbReference>
<feature type="region of interest" description="Disordered" evidence="1">
    <location>
        <begin position="238"/>
        <end position="257"/>
    </location>
</feature>
<organism evidence="3 4">
    <name type="scientific">Hyaloscypha variabilis (strain UAMH 11265 / GT02V1 / F)</name>
    <name type="common">Meliniomyces variabilis</name>
    <dbReference type="NCBI Taxonomy" id="1149755"/>
    <lineage>
        <taxon>Eukaryota</taxon>
        <taxon>Fungi</taxon>
        <taxon>Dikarya</taxon>
        <taxon>Ascomycota</taxon>
        <taxon>Pezizomycotina</taxon>
        <taxon>Leotiomycetes</taxon>
        <taxon>Helotiales</taxon>
        <taxon>Hyaloscyphaceae</taxon>
        <taxon>Hyaloscypha</taxon>
        <taxon>Hyaloscypha variabilis</taxon>
    </lineage>
</organism>
<dbReference type="STRING" id="1149755.A0A2J6RIX1"/>
<evidence type="ECO:0000313" key="3">
    <source>
        <dbReference type="EMBL" id="PMD38440.1"/>
    </source>
</evidence>
<proteinExistence type="predicted"/>
<accession>A0A2J6RIX1</accession>
<keyword evidence="4" id="KW-1185">Reference proteome</keyword>
<dbReference type="PANTHER" id="PTHR36223">
    <property type="entry name" value="BETA-LACTAMASE-TYPE TRANSPEPTIDASE FOLD DOMAIN CONTAINING PROTEIN"/>
    <property type="match status" value="1"/>
</dbReference>
<dbReference type="PANTHER" id="PTHR36223:SF1">
    <property type="entry name" value="TRANSCRIPTION ELONGATION FACTOR EAF N-TERMINAL DOMAIN-CONTAINING PROTEIN"/>
    <property type="match status" value="1"/>
</dbReference>
<sequence length="347" mass="39014">MAILSSLPGIQVTVCVGGQDAPEHDDNDMEPNPEPNLVSSYIEAETMMEFSIKLIVQDPFNLSYPTLGFQIYVDGVKVREPLLRRVIFEKANGYWESMWGGIKLSTGDDQENCVERPFKFSEIHTSTDDENLDALETDKSLMNKVGEIVVKLHRRHKSHFIGPKVEHDAPLDAPPSVVHEKALKGQAKSHGIALGQARASRFSRKFEANFMDGEGKPIAVFRFKYRDQKAFRSLLAIRRPAEPHDEPASRTASPEPVQQDIINIANFNPQEKRQIQDLCRMFQSGAVPRAPAVKEENPSARAALKRTRVEDATVEATVEATSHQTKKMKKKERPTKGRPTFIDLTDE</sequence>
<feature type="compositionally biased region" description="Basic and acidic residues" evidence="1">
    <location>
        <begin position="239"/>
        <end position="248"/>
    </location>
</feature>
<feature type="domain" description="DUF7918" evidence="2">
    <location>
        <begin position="9"/>
        <end position="239"/>
    </location>
</feature>
<protein>
    <recommendedName>
        <fullName evidence="2">DUF7918 domain-containing protein</fullName>
    </recommendedName>
</protein>
<dbReference type="Pfam" id="PF25534">
    <property type="entry name" value="DUF7918"/>
    <property type="match status" value="1"/>
</dbReference>
<evidence type="ECO:0000313" key="4">
    <source>
        <dbReference type="Proteomes" id="UP000235786"/>
    </source>
</evidence>
<dbReference type="OrthoDB" id="3364132at2759"/>
<evidence type="ECO:0000259" key="2">
    <source>
        <dbReference type="Pfam" id="PF25534"/>
    </source>
</evidence>
<dbReference type="Proteomes" id="UP000235786">
    <property type="component" value="Unassembled WGS sequence"/>
</dbReference>
<feature type="compositionally biased region" description="Basic residues" evidence="1">
    <location>
        <begin position="324"/>
        <end position="333"/>
    </location>
</feature>
<dbReference type="InterPro" id="IPR057678">
    <property type="entry name" value="DUF7918"/>
</dbReference>